<keyword evidence="10" id="KW-1185">Reference proteome</keyword>
<dbReference type="AlphaFoldDB" id="A0A1Y2BLS9"/>
<dbReference type="Pfam" id="PF07724">
    <property type="entry name" value="AAA_2"/>
    <property type="match status" value="1"/>
</dbReference>
<reference evidence="9 10" key="1">
    <citation type="submission" date="2016-07" db="EMBL/GenBank/DDBJ databases">
        <title>Pervasive Adenine N6-methylation of Active Genes in Fungi.</title>
        <authorList>
            <consortium name="DOE Joint Genome Institute"/>
            <person name="Mondo S.J."/>
            <person name="Dannebaum R.O."/>
            <person name="Kuo R.C."/>
            <person name="Labutti K."/>
            <person name="Haridas S."/>
            <person name="Kuo A."/>
            <person name="Salamov A."/>
            <person name="Ahrendt S.R."/>
            <person name="Lipzen A."/>
            <person name="Sullivan W."/>
            <person name="Andreopoulos W.B."/>
            <person name="Clum A."/>
            <person name="Lindquist E."/>
            <person name="Daum C."/>
            <person name="Ramamoorthy G.K."/>
            <person name="Gryganskyi A."/>
            <person name="Culley D."/>
            <person name="Magnuson J.K."/>
            <person name="James T.Y."/>
            <person name="O'Malley M.A."/>
            <person name="Stajich J.E."/>
            <person name="Spatafora J.W."/>
            <person name="Visel A."/>
            <person name="Grigoriev I.V."/>
        </authorList>
    </citation>
    <scope>NUCLEOTIDE SEQUENCE [LARGE SCALE GENOMIC DNA]</scope>
    <source>
        <strain evidence="9 10">68-887.2</strain>
    </source>
</reference>
<dbReference type="PANTHER" id="PTHR11638">
    <property type="entry name" value="ATP-DEPENDENT CLP PROTEASE"/>
    <property type="match status" value="1"/>
</dbReference>
<comment type="similarity">
    <text evidence="1">Belongs to the ClpA/ClpB family.</text>
</comment>
<evidence type="ECO:0000256" key="5">
    <source>
        <dbReference type="ARBA" id="ARBA00023186"/>
    </source>
</evidence>
<dbReference type="Pfam" id="PF00004">
    <property type="entry name" value="AAA"/>
    <property type="match status" value="1"/>
</dbReference>
<feature type="compositionally biased region" description="Basic and acidic residues" evidence="6">
    <location>
        <begin position="798"/>
        <end position="811"/>
    </location>
</feature>
<dbReference type="SMART" id="SM01086">
    <property type="entry name" value="ClpB_D2-small"/>
    <property type="match status" value="1"/>
</dbReference>
<dbReference type="InterPro" id="IPR003959">
    <property type="entry name" value="ATPase_AAA_core"/>
</dbReference>
<dbReference type="InterPro" id="IPR001270">
    <property type="entry name" value="ClpA/B"/>
</dbReference>
<evidence type="ECO:0000256" key="2">
    <source>
        <dbReference type="ARBA" id="ARBA00022737"/>
    </source>
</evidence>
<keyword evidence="5" id="KW-0143">Chaperone</keyword>
<evidence type="ECO:0000256" key="3">
    <source>
        <dbReference type="ARBA" id="ARBA00022741"/>
    </source>
</evidence>
<dbReference type="GO" id="GO:0043335">
    <property type="term" value="P:protein unfolding"/>
    <property type="evidence" value="ECO:0007669"/>
    <property type="project" value="TreeGrafter"/>
</dbReference>
<feature type="domain" description="AAA+ ATPase" evidence="7">
    <location>
        <begin position="118"/>
        <end position="262"/>
    </location>
</feature>
<protein>
    <submittedName>
        <fullName evidence="9">p-loop containing nucleoside triphosphate hydrolase protein</fullName>
    </submittedName>
</protein>
<dbReference type="Pfam" id="PF10431">
    <property type="entry name" value="ClpB_D2-small"/>
    <property type="match status" value="1"/>
</dbReference>
<feature type="region of interest" description="Disordered" evidence="6">
    <location>
        <begin position="35"/>
        <end position="61"/>
    </location>
</feature>
<evidence type="ECO:0000313" key="9">
    <source>
        <dbReference type="EMBL" id="ORY35733.1"/>
    </source>
</evidence>
<organism evidence="9 10">
    <name type="scientific">Naematelia encephala</name>
    <dbReference type="NCBI Taxonomy" id="71784"/>
    <lineage>
        <taxon>Eukaryota</taxon>
        <taxon>Fungi</taxon>
        <taxon>Dikarya</taxon>
        <taxon>Basidiomycota</taxon>
        <taxon>Agaricomycotina</taxon>
        <taxon>Tremellomycetes</taxon>
        <taxon>Tremellales</taxon>
        <taxon>Naemateliaceae</taxon>
        <taxon>Naematelia</taxon>
    </lineage>
</organism>
<dbReference type="CDD" id="cd19499">
    <property type="entry name" value="RecA-like_ClpB_Hsp104-like"/>
    <property type="match status" value="1"/>
</dbReference>
<feature type="domain" description="Clp ATPase C-terminal" evidence="8">
    <location>
        <begin position="695"/>
        <end position="784"/>
    </location>
</feature>
<dbReference type="GO" id="GO:0016887">
    <property type="term" value="F:ATP hydrolysis activity"/>
    <property type="evidence" value="ECO:0007669"/>
    <property type="project" value="InterPro"/>
</dbReference>
<feature type="region of interest" description="Disordered" evidence="6">
    <location>
        <begin position="786"/>
        <end position="811"/>
    </location>
</feature>
<comment type="caution">
    <text evidence="9">The sequence shown here is derived from an EMBL/GenBank/DDBJ whole genome shotgun (WGS) entry which is preliminary data.</text>
</comment>
<keyword evidence="3" id="KW-0547">Nucleotide-binding</keyword>
<dbReference type="InParanoid" id="A0A1Y2BLS9"/>
<evidence type="ECO:0000259" key="7">
    <source>
        <dbReference type="SMART" id="SM00382"/>
    </source>
</evidence>
<proteinExistence type="inferred from homology"/>
<keyword evidence="9" id="KW-0378">Hydrolase</keyword>
<dbReference type="InterPro" id="IPR050130">
    <property type="entry name" value="ClpA_ClpB"/>
</dbReference>
<dbReference type="InterPro" id="IPR027417">
    <property type="entry name" value="P-loop_NTPase"/>
</dbReference>
<dbReference type="PRINTS" id="PR00300">
    <property type="entry name" value="CLPPROTEASEA"/>
</dbReference>
<gene>
    <name evidence="9" type="ORF">BCR39DRAFT_511809</name>
</gene>
<accession>A0A1Y2BLS9</accession>
<dbReference type="Gene3D" id="3.40.50.300">
    <property type="entry name" value="P-loop containing nucleotide triphosphate hydrolases"/>
    <property type="match status" value="3"/>
</dbReference>
<evidence type="ECO:0000259" key="8">
    <source>
        <dbReference type="SMART" id="SM01086"/>
    </source>
</evidence>
<evidence type="ECO:0000256" key="4">
    <source>
        <dbReference type="ARBA" id="ARBA00022840"/>
    </source>
</evidence>
<dbReference type="Gene3D" id="1.10.8.60">
    <property type="match status" value="1"/>
</dbReference>
<keyword evidence="2" id="KW-0677">Repeat</keyword>
<dbReference type="SUPFAM" id="SSF52540">
    <property type="entry name" value="P-loop containing nucleoside triphosphate hydrolases"/>
    <property type="match status" value="2"/>
</dbReference>
<feature type="compositionally biased region" description="Polar residues" evidence="6">
    <location>
        <begin position="430"/>
        <end position="447"/>
    </location>
</feature>
<dbReference type="GO" id="GO:0034605">
    <property type="term" value="P:cellular response to heat"/>
    <property type="evidence" value="ECO:0007669"/>
    <property type="project" value="TreeGrafter"/>
</dbReference>
<dbReference type="InterPro" id="IPR019489">
    <property type="entry name" value="Clp_ATPase_C"/>
</dbReference>
<dbReference type="FunFam" id="3.40.50.300:FF:000025">
    <property type="entry name" value="ATP-dependent Clp protease subunit"/>
    <property type="match status" value="1"/>
</dbReference>
<dbReference type="EMBL" id="MCFC01000001">
    <property type="protein sequence ID" value="ORY35733.1"/>
    <property type="molecule type" value="Genomic_DNA"/>
</dbReference>
<dbReference type="CDD" id="cd00009">
    <property type="entry name" value="AAA"/>
    <property type="match status" value="1"/>
</dbReference>
<keyword evidence="4" id="KW-0067">ATP-binding</keyword>
<dbReference type="OrthoDB" id="47330at2759"/>
<evidence type="ECO:0000256" key="6">
    <source>
        <dbReference type="SAM" id="MobiDB-lite"/>
    </source>
</evidence>
<dbReference type="InterPro" id="IPR003593">
    <property type="entry name" value="AAA+_ATPase"/>
</dbReference>
<dbReference type="SMART" id="SM00382">
    <property type="entry name" value="AAA"/>
    <property type="match status" value="2"/>
</dbReference>
<evidence type="ECO:0000313" key="10">
    <source>
        <dbReference type="Proteomes" id="UP000193986"/>
    </source>
</evidence>
<dbReference type="FunFam" id="3.40.50.300:FF:000120">
    <property type="entry name" value="ATP-dependent chaperone ClpB"/>
    <property type="match status" value="1"/>
</dbReference>
<dbReference type="GO" id="GO:0042026">
    <property type="term" value="P:protein refolding"/>
    <property type="evidence" value="ECO:0007669"/>
    <property type="project" value="TreeGrafter"/>
</dbReference>
<dbReference type="InterPro" id="IPR041546">
    <property type="entry name" value="ClpA/ClpB_AAA_lid"/>
</dbReference>
<feature type="region of interest" description="Disordered" evidence="6">
    <location>
        <begin position="430"/>
        <end position="451"/>
    </location>
</feature>
<dbReference type="Pfam" id="PF17871">
    <property type="entry name" value="AAA_lid_9"/>
    <property type="match status" value="1"/>
</dbReference>
<dbReference type="Proteomes" id="UP000193986">
    <property type="component" value="Unassembled WGS sequence"/>
</dbReference>
<dbReference type="STRING" id="71784.A0A1Y2BLS9"/>
<dbReference type="GO" id="GO:0005524">
    <property type="term" value="F:ATP binding"/>
    <property type="evidence" value="ECO:0007669"/>
    <property type="project" value="UniProtKB-KW"/>
</dbReference>
<name>A0A1Y2BLS9_9TREE</name>
<sequence length="834" mass="92219">MIARKHLIRTGQLAARPRTFPNVTRRLAPLQAVPVYPPSTSRRYATPNGPPPPGGGGGGFNGMRFPGGMMQPPQPEKGEYLKQFSHDLTQLARDGKLDPIIGRDEEIRRTIQILSRRTKSNPVLLGFAGVGKTAVLEGLATRIVNKEVPESLHGKRVLSIDLGALMAGTGVRGEFETRFKGLLKDIDEEGGNAICFIDELHTLFNLGKAEGSLDGGNMIKPALARGLQLVGATTLDEYKKTIEKDPALQRRFQPVMINEPSVESTISILRGLKSRFEVHFGVQIADSALVTAALYSDRYIPDRYLPDKAIDLVDEASSALKLAQESRPAVLEALDREIVTLEIERESLKNEDDQFSKSRLEKVDSELKEKKAEQGRLNDLWAQERERVAGLKHIKEQIEQAQIDLEAAQRNGEFEKASRLRYSTIPQLQAQLPKPQTDSTTEQSAESGMTVRDRVTSEDIAVVVAKSTGIPVSNLLKGERERLTHMEDSLKQRVVGQDAVVHSVANAVRLSRAGLQSPSRPLASFLFLGPTGVGKSELTKALAEFLFADERRALIQLNMSEFHDRHNLSRLIGATPGYIGYEEGGQLTEAVRRRPYAVVVFDEIEKAHPDVANILLQILDEGVLTDGQGRQINFKNTIICLTSNLGSEALYEENGTNPDGSVTDVARAEVLKSVGRFFRPELINRLDELLVFNKLPPSAIHDIVALRLREVQTRLHPHRITLEVSEEATQWLANKGYSDHYGARQVQRVIKDKLSSVIAGRMLEGTIKDGEIVHVKMQGDELVVTSEPDPSIQSVGDLDYRHSESTGEPRPLEVLDDAVDEVEDGEPTGRRIFG</sequence>
<dbReference type="PANTHER" id="PTHR11638:SF176">
    <property type="entry name" value="HEAT SHOCK PROTEIN 78, MITOCHONDRIAL"/>
    <property type="match status" value="1"/>
</dbReference>
<evidence type="ECO:0000256" key="1">
    <source>
        <dbReference type="ARBA" id="ARBA00008675"/>
    </source>
</evidence>
<feature type="domain" description="AAA+ ATPase" evidence="7">
    <location>
        <begin position="521"/>
        <end position="696"/>
    </location>
</feature>
<dbReference type="FunCoup" id="A0A1Y2BLS9">
    <property type="interactions" value="96"/>
</dbReference>
<dbReference type="GO" id="GO:0005759">
    <property type="term" value="C:mitochondrial matrix"/>
    <property type="evidence" value="ECO:0007669"/>
    <property type="project" value="TreeGrafter"/>
</dbReference>
<dbReference type="FunFam" id="3.40.50.300:FF:000010">
    <property type="entry name" value="Chaperone clpB 1, putative"/>
    <property type="match status" value="1"/>
</dbReference>